<dbReference type="RefSeq" id="WP_002945369.1">
    <property type="nucleotide sequence ID" value="NZ_CAJPTG010000201.1"/>
</dbReference>
<dbReference type="PANTHER" id="PTHR15629:SF2">
    <property type="entry name" value="SH3 DOMAIN-CONTAINING YSC84-LIKE PROTEIN 1"/>
    <property type="match status" value="1"/>
</dbReference>
<name>A0A6G5QMG3_CAMRE</name>
<dbReference type="EMBL" id="CP012543">
    <property type="protein sequence ID" value="QCD46772.1"/>
    <property type="molecule type" value="Genomic_DNA"/>
</dbReference>
<dbReference type="InterPro" id="IPR007461">
    <property type="entry name" value="Ysc84_actin-binding"/>
</dbReference>
<dbReference type="GO" id="GO:0035091">
    <property type="term" value="F:phosphatidylinositol binding"/>
    <property type="evidence" value="ECO:0007669"/>
    <property type="project" value="TreeGrafter"/>
</dbReference>
<dbReference type="Proteomes" id="UP000502377">
    <property type="component" value="Chromosome"/>
</dbReference>
<organism evidence="1 2">
    <name type="scientific">Campylobacter rectus</name>
    <name type="common">Wolinella recta</name>
    <dbReference type="NCBI Taxonomy" id="203"/>
    <lineage>
        <taxon>Bacteria</taxon>
        <taxon>Pseudomonadati</taxon>
        <taxon>Campylobacterota</taxon>
        <taxon>Epsilonproteobacteria</taxon>
        <taxon>Campylobacterales</taxon>
        <taxon>Campylobacteraceae</taxon>
        <taxon>Campylobacter</taxon>
    </lineage>
</organism>
<evidence type="ECO:0000313" key="1">
    <source>
        <dbReference type="EMBL" id="QCD46772.1"/>
    </source>
</evidence>
<dbReference type="InterPro" id="IPR051702">
    <property type="entry name" value="SH3_domain_YSC84-like"/>
</dbReference>
<dbReference type="PANTHER" id="PTHR15629">
    <property type="entry name" value="SH3YL1 PROTEIN"/>
    <property type="match status" value="1"/>
</dbReference>
<dbReference type="Pfam" id="PF04366">
    <property type="entry name" value="Ysc84"/>
    <property type="match status" value="1"/>
</dbReference>
<evidence type="ECO:0000313" key="2">
    <source>
        <dbReference type="Proteomes" id="UP000502377"/>
    </source>
</evidence>
<accession>A0A6G5QMG3</accession>
<reference evidence="1 2" key="1">
    <citation type="submission" date="2016-07" db="EMBL/GenBank/DDBJ databases">
        <title>Comparative genomics of the Campylobacter concisus group.</title>
        <authorList>
            <person name="Miller W.G."/>
            <person name="Yee E."/>
            <person name="Chapman M.H."/>
            <person name="Huynh S."/>
            <person name="Bono J.L."/>
            <person name="On S.L.W."/>
            <person name="StLeger J."/>
            <person name="Foster G."/>
            <person name="Parker C.T."/>
        </authorList>
    </citation>
    <scope>NUCLEOTIDE SEQUENCE [LARGE SCALE GENOMIC DNA]</scope>
    <source>
        <strain evidence="1 2">ATCC 33238</strain>
    </source>
</reference>
<sequence length="221" mass="24196">MKNFLKFTACALLLGQLAYADFTQNQKVRTSLDILNDLGSKKLLNLKDTSEIKGIIVIPEVVSGGLIATTHTGDGIFVGRNDDNEWSSPIFINFKGGGIGLQAGYKSTDLVVLIKSRRSYAGLINGKGQIDLSADAVIMGAGEKAGVMTDLPEISAWATLRGKSRGIFAGVSVNTSLIVVDKQATYDYYDRMYDMEDIYNNSPKDSRYTKTLKEVLNKFFK</sequence>
<dbReference type="KEGG" id="crx:CRECT_1109"/>
<gene>
    <name evidence="1" type="ORF">CRECT_1109</name>
</gene>
<proteinExistence type="predicted"/>
<dbReference type="AlphaFoldDB" id="A0A6G5QMG3"/>
<dbReference type="CDD" id="cd11524">
    <property type="entry name" value="SYLF"/>
    <property type="match status" value="1"/>
</dbReference>
<protein>
    <submittedName>
        <fullName evidence="1">Putative lipid-binding protein (SYLF/DUF500 domain)</fullName>
    </submittedName>
</protein>